<evidence type="ECO:0000313" key="3">
    <source>
        <dbReference type="Proteomes" id="UP000273159"/>
    </source>
</evidence>
<comment type="caution">
    <text evidence="2">The sequence shown here is derived from an EMBL/GenBank/DDBJ whole genome shotgun (WGS) entry which is preliminary data.</text>
</comment>
<feature type="region of interest" description="Disordered" evidence="1">
    <location>
        <begin position="37"/>
        <end position="56"/>
    </location>
</feature>
<sequence>MMWGYGQGMGMMWLWSLLLVIGIVLLVLLAVWAARGGIQGRPGDGGRGGSYPPAGGSRAREILDERFARGELTEDQYRDHLRVLNEGR</sequence>
<name>A0A3B0FPP1_PSEPS</name>
<reference evidence="2 3" key="1">
    <citation type="submission" date="2018-10" db="EMBL/GenBank/DDBJ databases">
        <title>Genome-guide identification and characterization of bacteria that degrade polycyclic aromatic hydrocarbons and resist hexavalent chromium simultaneously.</title>
        <authorList>
            <person name="Feng H."/>
        </authorList>
    </citation>
    <scope>NUCLEOTIDE SEQUENCE [LARGE SCALE GENOMIC DNA]</scope>
    <source>
        <strain evidence="2 3">J015</strain>
    </source>
</reference>
<organism evidence="2 3">
    <name type="scientific">Pseudarthrobacter phenanthrenivorans</name>
    <name type="common">Arthrobacter phenanthrenivorans</name>
    <dbReference type="NCBI Taxonomy" id="361575"/>
    <lineage>
        <taxon>Bacteria</taxon>
        <taxon>Bacillati</taxon>
        <taxon>Actinomycetota</taxon>
        <taxon>Actinomycetes</taxon>
        <taxon>Micrococcales</taxon>
        <taxon>Micrococcaceae</taxon>
        <taxon>Pseudarthrobacter</taxon>
    </lineage>
</organism>
<feature type="compositionally biased region" description="Gly residues" evidence="1">
    <location>
        <begin position="37"/>
        <end position="49"/>
    </location>
</feature>
<evidence type="ECO:0000256" key="1">
    <source>
        <dbReference type="SAM" id="MobiDB-lite"/>
    </source>
</evidence>
<accession>A0A3B0FPP1</accession>
<protein>
    <submittedName>
        <fullName evidence="2">SHOCT domain-containing protein</fullName>
    </submittedName>
</protein>
<dbReference type="Proteomes" id="UP000273159">
    <property type="component" value="Unassembled WGS sequence"/>
</dbReference>
<evidence type="ECO:0000313" key="2">
    <source>
        <dbReference type="EMBL" id="RKO21588.1"/>
    </source>
</evidence>
<dbReference type="RefSeq" id="WP_120693153.1">
    <property type="nucleotide sequence ID" value="NZ_RBNH01000016.1"/>
</dbReference>
<gene>
    <name evidence="2" type="ORF">D7Z96_15985</name>
</gene>
<dbReference type="EMBL" id="RBNH01000016">
    <property type="protein sequence ID" value="RKO21588.1"/>
    <property type="molecule type" value="Genomic_DNA"/>
</dbReference>
<dbReference type="AlphaFoldDB" id="A0A3B0FPP1"/>
<proteinExistence type="predicted"/>
<reference evidence="3" key="2">
    <citation type="submission" date="2018-10" db="EMBL/GenBank/DDBJ databases">
        <authorList>
            <person name="Wang Y."/>
            <person name="Wang J."/>
            <person name="Yang X."/>
            <person name="Wang Z."/>
            <person name="Huang Y."/>
        </authorList>
    </citation>
    <scope>NUCLEOTIDE SEQUENCE [LARGE SCALE GENOMIC DNA]</scope>
    <source>
        <strain evidence="3">J015</strain>
    </source>
</reference>